<dbReference type="InterPro" id="IPR011990">
    <property type="entry name" value="TPR-like_helical_dom_sf"/>
</dbReference>
<dbReference type="GO" id="GO:0006355">
    <property type="term" value="P:regulation of DNA-templated transcription"/>
    <property type="evidence" value="ECO:0007669"/>
    <property type="project" value="InterPro"/>
</dbReference>
<evidence type="ECO:0000313" key="2">
    <source>
        <dbReference type="Proteomes" id="UP000683291"/>
    </source>
</evidence>
<dbReference type="InterPro" id="IPR036388">
    <property type="entry name" value="WH-like_DNA-bd_sf"/>
</dbReference>
<dbReference type="Proteomes" id="UP000683291">
    <property type="component" value="Chromosome pJK7-1-1"/>
</dbReference>
<dbReference type="EMBL" id="CP073582">
    <property type="protein sequence ID" value="QUJ78147.1"/>
    <property type="molecule type" value="Genomic_DNA"/>
</dbReference>
<dbReference type="SUPFAM" id="SSF46894">
    <property type="entry name" value="C-terminal effector domain of the bipartite response regulators"/>
    <property type="match status" value="1"/>
</dbReference>
<proteinExistence type="predicted"/>
<gene>
    <name evidence="1" type="ORF">KDD17_17550</name>
</gene>
<dbReference type="AlphaFoldDB" id="A0A975JH14"/>
<reference evidence="1" key="1">
    <citation type="submission" date="2021-04" db="EMBL/GenBank/DDBJ databases">
        <title>Complete genome sequence for Sulfitobacter sp. strain JK7-1.</title>
        <authorList>
            <person name="Park S.-J."/>
        </authorList>
    </citation>
    <scope>NUCLEOTIDE SEQUENCE</scope>
    <source>
        <strain evidence="1">JK7-1</strain>
    </source>
</reference>
<dbReference type="KEGG" id="sual:KDD17_17550"/>
<dbReference type="RefSeq" id="WP_212706339.1">
    <property type="nucleotide sequence ID" value="NZ_CP073582.1"/>
</dbReference>
<dbReference type="Gene3D" id="1.10.10.10">
    <property type="entry name" value="Winged helix-like DNA-binding domain superfamily/Winged helix DNA-binding domain"/>
    <property type="match status" value="1"/>
</dbReference>
<name>A0A975JH14_9RHOB</name>
<dbReference type="GO" id="GO:0003677">
    <property type="term" value="F:DNA binding"/>
    <property type="evidence" value="ECO:0007669"/>
    <property type="project" value="InterPro"/>
</dbReference>
<accession>A0A975JH14</accession>
<dbReference type="SUPFAM" id="SSF48452">
    <property type="entry name" value="TPR-like"/>
    <property type="match status" value="1"/>
</dbReference>
<sequence length="539" mass="59594">MAAAKTKIFLSGPLQIICDDGRDATPPGTKAKALLALVVLSKNAVRSRAWLQDHLWSTSAPAQGAASLRKELSRLSKFFGAQDLSWFTIARDTVSIDLGAVEVDIFDTDLPPDRAELLEGLDVGDPEFEDWLAIERQAFWSVDTGEGDDTPIPAQRPAHWGRQRPILVLEPMETVGDTADVAITAAAIHDELMFLLGTLSDVIELRDARRQTAPVEGYILSGSVVGADTLRVGAQLTSTADDSCLWNGRFRFRQGDSFDAVEEIAMELVAALQLRLRDGHWADIWSARATSTEAWTEFQRGRVKEGHTTYDGLSTAIRHYEHCLTHDPEYLPAQVAIGFCKLDLIRLGMARDPDSFLSEVQTLSARLRAEHPDDAYCIALEAFTHNVAGHTEEACELMRPVIDRWRNSPELLGYYGTLLGYDGRYEAEIAVCRKALALTPHPPIWIESNLAISMAQVGDKAAWHHAHNVLRNDAGNVRARMVLCALSAEAGNTSLARRHARRILELEPDFTAETWAWAPCFRDPDHHAHMARLLASAGL</sequence>
<dbReference type="InterPro" id="IPR016032">
    <property type="entry name" value="Sig_transdc_resp-reg_C-effctor"/>
</dbReference>
<keyword evidence="2" id="KW-1185">Reference proteome</keyword>
<organism evidence="1 2">
    <name type="scientific">Sulfitobacter albidus</name>
    <dbReference type="NCBI Taxonomy" id="2829501"/>
    <lineage>
        <taxon>Bacteria</taxon>
        <taxon>Pseudomonadati</taxon>
        <taxon>Pseudomonadota</taxon>
        <taxon>Alphaproteobacteria</taxon>
        <taxon>Rhodobacterales</taxon>
        <taxon>Roseobacteraceae</taxon>
        <taxon>Sulfitobacter</taxon>
    </lineage>
</organism>
<evidence type="ECO:0000313" key="1">
    <source>
        <dbReference type="EMBL" id="QUJ78147.1"/>
    </source>
</evidence>
<dbReference type="Gene3D" id="1.25.40.10">
    <property type="entry name" value="Tetratricopeptide repeat domain"/>
    <property type="match status" value="1"/>
</dbReference>
<protein>
    <submittedName>
        <fullName evidence="1">Uncharacterized protein</fullName>
    </submittedName>
</protein>